<dbReference type="EMBL" id="AP018930">
    <property type="protein sequence ID" value="BBG25566.1"/>
    <property type="molecule type" value="Genomic_DNA"/>
</dbReference>
<accession>A0A510DZA2</accession>
<keyword evidence="1" id="KW-0812">Transmembrane</keyword>
<keyword evidence="1" id="KW-0472">Membrane</keyword>
<dbReference type="KEGG" id="step:IC006_0073"/>
<accession>A0A510DRH3</accession>
<protein>
    <submittedName>
        <fullName evidence="2">Uncharacterized protein</fullName>
    </submittedName>
</protein>
<evidence type="ECO:0000313" key="2">
    <source>
        <dbReference type="EMBL" id="BBG22789.1"/>
    </source>
</evidence>
<evidence type="ECO:0000256" key="1">
    <source>
        <dbReference type="SAM" id="Phobius"/>
    </source>
</evidence>
<reference evidence="2 4" key="2">
    <citation type="journal article" date="2020" name="Int. J. Syst. Evol. Microbiol.">
        <title>Sulfuracidifex tepidarius gen. nov., sp. nov. and transfer of Sulfolobus metallicus Huber and Stetter 1992 to the genus Sulfuracidifex as Sulfuracidifex metallicus comb. nov.</title>
        <authorList>
            <person name="Itoh T."/>
            <person name="Miura T."/>
            <person name="Sakai H.D."/>
            <person name="Kato S."/>
            <person name="Ohkuma M."/>
            <person name="Takashina T."/>
        </authorList>
    </citation>
    <scope>NUCLEOTIDE SEQUENCE [LARGE SCALE GENOMIC DNA]</scope>
    <source>
        <strain evidence="2 4">IC-006</strain>
        <strain evidence="3">IC-007</strain>
    </source>
</reference>
<evidence type="ECO:0000313" key="5">
    <source>
        <dbReference type="Proteomes" id="UP000325030"/>
    </source>
</evidence>
<proteinExistence type="predicted"/>
<dbReference type="Proteomes" id="UP000322983">
    <property type="component" value="Chromosome"/>
</dbReference>
<organism evidence="2 4">
    <name type="scientific">Sulfuracidifex tepidarius</name>
    <dbReference type="NCBI Taxonomy" id="1294262"/>
    <lineage>
        <taxon>Archaea</taxon>
        <taxon>Thermoproteota</taxon>
        <taxon>Thermoprotei</taxon>
        <taxon>Sulfolobales</taxon>
        <taxon>Sulfolobaceae</taxon>
        <taxon>Sulfuracidifex</taxon>
    </lineage>
</organism>
<keyword evidence="1" id="KW-1133">Transmembrane helix</keyword>
<dbReference type="STRING" id="1294262.GCA_001316085_00872"/>
<feature type="transmembrane region" description="Helical" evidence="1">
    <location>
        <begin position="21"/>
        <end position="41"/>
    </location>
</feature>
<sequence>MGPFDRSLITSWMKGIFSPTVSLYFYRVIYDVIFLYPSWLASGKLISFSTL</sequence>
<gene>
    <name evidence="2" type="ORF">IC006_0073</name>
    <name evidence="3" type="ORF">IC007_0071</name>
</gene>
<keyword evidence="4" id="KW-1185">Reference proteome</keyword>
<name>A0A510DRH3_9CREN</name>
<reference evidence="5" key="1">
    <citation type="submission" date="2018-09" db="EMBL/GenBank/DDBJ databases">
        <title>Complete Genome Sequencing of Sulfolobus sp. JCM 16834.</title>
        <authorList>
            <person name="Kato S."/>
            <person name="Itoh T."/>
            <person name="Ohkuma M."/>
        </authorList>
    </citation>
    <scope>NUCLEOTIDE SEQUENCE [LARGE SCALE GENOMIC DNA]</scope>
    <source>
        <strain evidence="5">IC-007</strain>
    </source>
</reference>
<dbReference type="EMBL" id="AP018929">
    <property type="protein sequence ID" value="BBG22789.1"/>
    <property type="molecule type" value="Genomic_DNA"/>
</dbReference>
<dbReference type="GeneID" id="69103423"/>
<dbReference type="Proteomes" id="UP000325030">
    <property type="component" value="Chromosome"/>
</dbReference>
<dbReference type="RefSeq" id="WP_232048947.1">
    <property type="nucleotide sequence ID" value="NZ_AP018929.1"/>
</dbReference>
<dbReference type="AlphaFoldDB" id="A0A510DRH3"/>
<evidence type="ECO:0000313" key="3">
    <source>
        <dbReference type="EMBL" id="BBG25566.1"/>
    </source>
</evidence>
<evidence type="ECO:0000313" key="4">
    <source>
        <dbReference type="Proteomes" id="UP000322983"/>
    </source>
</evidence>